<feature type="transmembrane region" description="Helical" evidence="1">
    <location>
        <begin position="115"/>
        <end position="134"/>
    </location>
</feature>
<keyword evidence="1" id="KW-1133">Transmembrane helix</keyword>
<name>A0AA85K887_TRIRE</name>
<protein>
    <submittedName>
        <fullName evidence="3">Uncharacterized protein</fullName>
    </submittedName>
</protein>
<reference evidence="3" key="2">
    <citation type="submission" date="2023-11" db="UniProtKB">
        <authorList>
            <consortium name="WormBaseParasite"/>
        </authorList>
    </citation>
    <scope>IDENTIFICATION</scope>
</reference>
<dbReference type="Proteomes" id="UP000050795">
    <property type="component" value="Unassembled WGS sequence"/>
</dbReference>
<sequence length="158" mass="17080">MSVTILLYTEVVATLCAYIPIKYLPLVFVVATAIAAVALILGVRTKAVKKVALIIMMSVSLVIIVVGICVLFIPVISIEVRLAVGVIITLAIATIIFVTVQLFRFHWNATTLLQAFIIGVETLYLCAAVAYSGIEIEEIFSSKSTKSEQLDGIRVSYG</sequence>
<feature type="transmembrane region" description="Helical" evidence="1">
    <location>
        <begin position="82"/>
        <end position="103"/>
    </location>
</feature>
<evidence type="ECO:0000313" key="2">
    <source>
        <dbReference type="Proteomes" id="UP000050795"/>
    </source>
</evidence>
<evidence type="ECO:0000313" key="3">
    <source>
        <dbReference type="WBParaSite" id="TREG1_72100.1"/>
    </source>
</evidence>
<dbReference type="AlphaFoldDB" id="A0AA85K887"/>
<accession>A0AA85K887</accession>
<proteinExistence type="predicted"/>
<dbReference type="WBParaSite" id="TREG1_72100.1">
    <property type="protein sequence ID" value="TREG1_72100.1"/>
    <property type="gene ID" value="TREG1_72100"/>
</dbReference>
<keyword evidence="1" id="KW-0472">Membrane</keyword>
<organism evidence="2 3">
    <name type="scientific">Trichobilharzia regenti</name>
    <name type="common">Nasal bird schistosome</name>
    <dbReference type="NCBI Taxonomy" id="157069"/>
    <lineage>
        <taxon>Eukaryota</taxon>
        <taxon>Metazoa</taxon>
        <taxon>Spiralia</taxon>
        <taxon>Lophotrochozoa</taxon>
        <taxon>Platyhelminthes</taxon>
        <taxon>Trematoda</taxon>
        <taxon>Digenea</taxon>
        <taxon>Strigeidida</taxon>
        <taxon>Schistosomatoidea</taxon>
        <taxon>Schistosomatidae</taxon>
        <taxon>Trichobilharzia</taxon>
    </lineage>
</organism>
<evidence type="ECO:0000256" key="1">
    <source>
        <dbReference type="SAM" id="Phobius"/>
    </source>
</evidence>
<reference evidence="2" key="1">
    <citation type="submission" date="2022-06" db="EMBL/GenBank/DDBJ databases">
        <authorList>
            <person name="Berger JAMES D."/>
            <person name="Berger JAMES D."/>
        </authorList>
    </citation>
    <scope>NUCLEOTIDE SEQUENCE [LARGE SCALE GENOMIC DNA]</scope>
</reference>
<feature type="transmembrane region" description="Helical" evidence="1">
    <location>
        <begin position="53"/>
        <end position="76"/>
    </location>
</feature>
<feature type="transmembrane region" description="Helical" evidence="1">
    <location>
        <begin position="23"/>
        <end position="41"/>
    </location>
</feature>
<keyword evidence="1" id="KW-0812">Transmembrane</keyword>
<keyword evidence="2" id="KW-1185">Reference proteome</keyword>